<keyword evidence="7" id="KW-0496">Mitochondrion</keyword>
<evidence type="ECO:0000256" key="7">
    <source>
        <dbReference type="ARBA" id="ARBA00023128"/>
    </source>
</evidence>
<comment type="subcellular location">
    <subcellularLocation>
        <location evidence="1">Mitochondrion inner membrane</location>
        <topology evidence="1">Peripheral membrane protein</topology>
        <orientation evidence="1">Intermembrane side</orientation>
    </subcellularLocation>
</comment>
<protein>
    <recommendedName>
        <fullName evidence="11">Complex III subunit VI</fullName>
    </recommendedName>
    <alternativeName>
        <fullName evidence="10">Mitochondrial hinge protein</fullName>
    </alternativeName>
</protein>
<dbReference type="PANTHER" id="PTHR15336:SF0">
    <property type="entry name" value="CYTOCHROME B-C1 COMPLEX SUBUNIT 6, MITOCHONDRIAL"/>
    <property type="match status" value="1"/>
</dbReference>
<keyword evidence="9" id="KW-1015">Disulfide bond</keyword>
<evidence type="ECO:0000256" key="3">
    <source>
        <dbReference type="ARBA" id="ARBA00022448"/>
    </source>
</evidence>
<evidence type="ECO:0000259" key="12">
    <source>
        <dbReference type="Pfam" id="PF02320"/>
    </source>
</evidence>
<dbReference type="FunFam" id="1.10.287.20:FF:000001">
    <property type="entry name" value="Cytochrome b-c1 complex subunit 6"/>
    <property type="match status" value="1"/>
</dbReference>
<evidence type="ECO:0000313" key="13">
    <source>
        <dbReference type="EMBL" id="CAH1434101.1"/>
    </source>
</evidence>
<evidence type="ECO:0000256" key="4">
    <source>
        <dbReference type="ARBA" id="ARBA00022660"/>
    </source>
</evidence>
<dbReference type="Proteomes" id="UP001157418">
    <property type="component" value="Unassembled WGS sequence"/>
</dbReference>
<dbReference type="Pfam" id="PF02320">
    <property type="entry name" value="UCR_hinge"/>
    <property type="match status" value="1"/>
</dbReference>
<dbReference type="SUPFAM" id="SSF81531">
    <property type="entry name" value="Non-heme 11 kDa protein of cytochrome bc1 complex (Ubiquinol-cytochrome c reductase)"/>
    <property type="match status" value="1"/>
</dbReference>
<dbReference type="InterPro" id="IPR036811">
    <property type="entry name" value="Ubol_cytC_Rdtase_hinge_dom_sf"/>
</dbReference>
<accession>A0AAU9N8D4</accession>
<evidence type="ECO:0000256" key="2">
    <source>
        <dbReference type="ARBA" id="ARBA00006498"/>
    </source>
</evidence>
<sequence>MSDNVSTAATTTKASLITKTLVVGRYAEEPDDIIYEPEATFTCNFGAVMSLVKTDVVGNRTVIEQFNFHVDQKKYFEDLCKPMGVRAWLNYQGCVKWFQADETGHKHCNGQYFDYWRCVDKCVTPRLFAKLK</sequence>
<keyword evidence="6" id="KW-0249">Electron transport</keyword>
<evidence type="ECO:0000256" key="9">
    <source>
        <dbReference type="ARBA" id="ARBA00023157"/>
    </source>
</evidence>
<organism evidence="13 14">
    <name type="scientific">Lactuca virosa</name>
    <dbReference type="NCBI Taxonomy" id="75947"/>
    <lineage>
        <taxon>Eukaryota</taxon>
        <taxon>Viridiplantae</taxon>
        <taxon>Streptophyta</taxon>
        <taxon>Embryophyta</taxon>
        <taxon>Tracheophyta</taxon>
        <taxon>Spermatophyta</taxon>
        <taxon>Magnoliopsida</taxon>
        <taxon>eudicotyledons</taxon>
        <taxon>Gunneridae</taxon>
        <taxon>Pentapetalae</taxon>
        <taxon>asterids</taxon>
        <taxon>campanulids</taxon>
        <taxon>Asterales</taxon>
        <taxon>Asteraceae</taxon>
        <taxon>Cichorioideae</taxon>
        <taxon>Cichorieae</taxon>
        <taxon>Lactucinae</taxon>
        <taxon>Lactuca</taxon>
    </lineage>
</organism>
<dbReference type="AlphaFoldDB" id="A0AAU9N8D4"/>
<keyword evidence="4" id="KW-0679">Respiratory chain</keyword>
<dbReference type="GO" id="GO:0005743">
    <property type="term" value="C:mitochondrial inner membrane"/>
    <property type="evidence" value="ECO:0007669"/>
    <property type="project" value="UniProtKB-SubCell"/>
</dbReference>
<dbReference type="InterPro" id="IPR023184">
    <property type="entry name" value="Ubol_cytC_Rdtase_hinge_dom"/>
</dbReference>
<dbReference type="EMBL" id="CAKMRJ010003334">
    <property type="protein sequence ID" value="CAH1434101.1"/>
    <property type="molecule type" value="Genomic_DNA"/>
</dbReference>
<comment type="caution">
    <text evidence="13">The sequence shown here is derived from an EMBL/GenBank/DDBJ whole genome shotgun (WGS) entry which is preliminary data.</text>
</comment>
<evidence type="ECO:0000313" key="14">
    <source>
        <dbReference type="Proteomes" id="UP001157418"/>
    </source>
</evidence>
<keyword evidence="8" id="KW-0472">Membrane</keyword>
<keyword evidence="5" id="KW-0999">Mitochondrion inner membrane</keyword>
<gene>
    <name evidence="13" type="ORF">LVIROSA_LOCUS20644</name>
</gene>
<name>A0AAU9N8D4_9ASTR</name>
<evidence type="ECO:0000256" key="10">
    <source>
        <dbReference type="ARBA" id="ARBA00044364"/>
    </source>
</evidence>
<evidence type="ECO:0000256" key="1">
    <source>
        <dbReference type="ARBA" id="ARBA00004137"/>
    </source>
</evidence>
<dbReference type="PANTHER" id="PTHR15336">
    <property type="entry name" value="UBIQUINOL-CYTOCHROME C REDUCTASE COMPLEX 7.8 KDA PROTEIN"/>
    <property type="match status" value="1"/>
</dbReference>
<evidence type="ECO:0000256" key="11">
    <source>
        <dbReference type="ARBA" id="ARBA00076110"/>
    </source>
</evidence>
<evidence type="ECO:0000256" key="6">
    <source>
        <dbReference type="ARBA" id="ARBA00022982"/>
    </source>
</evidence>
<keyword evidence="14" id="KW-1185">Reference proteome</keyword>
<dbReference type="InterPro" id="IPR003422">
    <property type="entry name" value="Cyt_b-c1_6"/>
</dbReference>
<evidence type="ECO:0000256" key="8">
    <source>
        <dbReference type="ARBA" id="ARBA00023136"/>
    </source>
</evidence>
<evidence type="ECO:0000256" key="5">
    <source>
        <dbReference type="ARBA" id="ARBA00022792"/>
    </source>
</evidence>
<keyword evidence="3" id="KW-0813">Transport</keyword>
<comment type="similarity">
    <text evidence="2">Belongs to the UQCRH/QCR6 family.</text>
</comment>
<dbReference type="GO" id="GO:0006122">
    <property type="term" value="P:mitochondrial electron transport, ubiquinol to cytochrome c"/>
    <property type="evidence" value="ECO:0007669"/>
    <property type="project" value="InterPro"/>
</dbReference>
<dbReference type="Gene3D" id="1.10.287.20">
    <property type="entry name" value="Ubiquinol-cytochrome C reductase hinge domain"/>
    <property type="match status" value="1"/>
</dbReference>
<feature type="domain" description="Ubiquinol-cytochrome C reductase hinge" evidence="12">
    <location>
        <begin position="71"/>
        <end position="132"/>
    </location>
</feature>
<proteinExistence type="inferred from homology"/>
<reference evidence="13 14" key="1">
    <citation type="submission" date="2022-01" db="EMBL/GenBank/DDBJ databases">
        <authorList>
            <person name="Xiong W."/>
            <person name="Schranz E."/>
        </authorList>
    </citation>
    <scope>NUCLEOTIDE SEQUENCE [LARGE SCALE GENOMIC DNA]</scope>
</reference>